<gene>
    <name evidence="1" type="ORF">LSH36_129g01074</name>
</gene>
<name>A0AAD9JYK7_9ANNE</name>
<sequence>MRSKCLRTSYSVLLKNVFWIFYLLCESQY</sequence>
<keyword evidence="2" id="KW-1185">Reference proteome</keyword>
<accession>A0AAD9JYK7</accession>
<dbReference type="AlphaFoldDB" id="A0AAD9JYK7"/>
<protein>
    <submittedName>
        <fullName evidence="1">Uncharacterized protein</fullName>
    </submittedName>
</protein>
<evidence type="ECO:0000313" key="1">
    <source>
        <dbReference type="EMBL" id="KAK2160605.1"/>
    </source>
</evidence>
<comment type="caution">
    <text evidence="1">The sequence shown here is derived from an EMBL/GenBank/DDBJ whole genome shotgun (WGS) entry which is preliminary data.</text>
</comment>
<organism evidence="1 2">
    <name type="scientific">Paralvinella palmiformis</name>
    <dbReference type="NCBI Taxonomy" id="53620"/>
    <lineage>
        <taxon>Eukaryota</taxon>
        <taxon>Metazoa</taxon>
        <taxon>Spiralia</taxon>
        <taxon>Lophotrochozoa</taxon>
        <taxon>Annelida</taxon>
        <taxon>Polychaeta</taxon>
        <taxon>Sedentaria</taxon>
        <taxon>Canalipalpata</taxon>
        <taxon>Terebellida</taxon>
        <taxon>Terebelliformia</taxon>
        <taxon>Alvinellidae</taxon>
        <taxon>Paralvinella</taxon>
    </lineage>
</organism>
<proteinExistence type="predicted"/>
<dbReference type="EMBL" id="JAODUP010000129">
    <property type="protein sequence ID" value="KAK2160605.1"/>
    <property type="molecule type" value="Genomic_DNA"/>
</dbReference>
<reference evidence="1" key="1">
    <citation type="journal article" date="2023" name="Mol. Biol. Evol.">
        <title>Third-Generation Sequencing Reveals the Adaptive Role of the Epigenome in Three Deep-Sea Polychaetes.</title>
        <authorList>
            <person name="Perez M."/>
            <person name="Aroh O."/>
            <person name="Sun Y."/>
            <person name="Lan Y."/>
            <person name="Juniper S.K."/>
            <person name="Young C.R."/>
            <person name="Angers B."/>
            <person name="Qian P.Y."/>
        </authorList>
    </citation>
    <scope>NUCLEOTIDE SEQUENCE</scope>
    <source>
        <strain evidence="1">P08H-3</strain>
    </source>
</reference>
<dbReference type="Proteomes" id="UP001208570">
    <property type="component" value="Unassembled WGS sequence"/>
</dbReference>
<evidence type="ECO:0000313" key="2">
    <source>
        <dbReference type="Proteomes" id="UP001208570"/>
    </source>
</evidence>